<evidence type="ECO:0000313" key="2">
    <source>
        <dbReference type="Proteomes" id="UP000095192"/>
    </source>
</evidence>
<dbReference type="InParanoid" id="A0A1D3CTS8"/>
<proteinExistence type="predicted"/>
<dbReference type="InterPro" id="IPR021288">
    <property type="entry name" value="Surface_antigen"/>
</dbReference>
<comment type="caution">
    <text evidence="1">The sequence shown here is derived from an EMBL/GenBank/DDBJ whole genome shotgun (WGS) entry which is preliminary data.</text>
</comment>
<keyword evidence="2" id="KW-1185">Reference proteome</keyword>
<organism evidence="1 2">
    <name type="scientific">Cyclospora cayetanensis</name>
    <dbReference type="NCBI Taxonomy" id="88456"/>
    <lineage>
        <taxon>Eukaryota</taxon>
        <taxon>Sar</taxon>
        <taxon>Alveolata</taxon>
        <taxon>Apicomplexa</taxon>
        <taxon>Conoidasida</taxon>
        <taxon>Coccidia</taxon>
        <taxon>Eucoccidiorida</taxon>
        <taxon>Eimeriorina</taxon>
        <taxon>Eimeriidae</taxon>
        <taxon>Cyclospora</taxon>
    </lineage>
</organism>
<name>A0A1D3CTS8_9EIME</name>
<dbReference type="VEuPathDB" id="ToxoDB:LOC34624255"/>
<dbReference type="AlphaFoldDB" id="A0A1D3CTS8"/>
<dbReference type="Proteomes" id="UP000095192">
    <property type="component" value="Unassembled WGS sequence"/>
</dbReference>
<reference evidence="1 2" key="1">
    <citation type="journal article" date="2016" name="BMC Genomics">
        <title>Comparative genomics reveals Cyclospora cayetanensis possesses coccidia-like metabolism and invasion components but unique surface antigens.</title>
        <authorList>
            <person name="Liu S."/>
            <person name="Wang L."/>
            <person name="Zheng H."/>
            <person name="Xu Z."/>
            <person name="Roellig D.M."/>
            <person name="Li N."/>
            <person name="Frace M.A."/>
            <person name="Tang K."/>
            <person name="Arrowood M.J."/>
            <person name="Moss D.M."/>
            <person name="Zhang L."/>
            <person name="Feng Y."/>
            <person name="Xiao L."/>
        </authorList>
    </citation>
    <scope>NUCLEOTIDE SEQUENCE [LARGE SCALE GENOMIC DNA]</scope>
    <source>
        <strain evidence="1 2">CHN_HEN01</strain>
    </source>
</reference>
<dbReference type="VEuPathDB" id="ToxoDB:cyc_08567"/>
<dbReference type="EMBL" id="JROU02001995">
    <property type="protein sequence ID" value="OEH74586.1"/>
    <property type="molecule type" value="Genomic_DNA"/>
</dbReference>
<evidence type="ECO:0000313" key="1">
    <source>
        <dbReference type="EMBL" id="OEH74586.1"/>
    </source>
</evidence>
<accession>A0A1D3CTS8</accession>
<protein>
    <submittedName>
        <fullName evidence="1">SAG family member</fullName>
    </submittedName>
</protein>
<gene>
    <name evidence="1" type="ORF">cyc_08567</name>
</gene>
<sequence length="306" mass="33462">MGDAPRIPWSTCLLLSFSYSRRSTSFTHSKVSRGNVEKASGPTPTEGGPLCDATQILSPFRELVLHGQEQNTTEQYQFILLCPFLLCKEVFLPHHFFEKKMVARKFLALACASVLFGDSMASDDTIAVELSDHVTCLNKLNEARMAAGLENFTAATDSSAASLPDSSQDFWKPVCSALLKKSTLDKKDLEAKSGTYAFTPISDSHTKDCCRCNEAIRTWKAAFTNFTGLPPSKDDGVDLYKDINNVSLVAMYNAQTPPVADCRIVKCTEKDTNALGVVCLTTPDAFKDGAPFTLAQWDAISQAQTN</sequence>
<dbReference type="Pfam" id="PF11054">
    <property type="entry name" value="Surface_antigen"/>
    <property type="match status" value="1"/>
</dbReference>